<sequence length="213" mass="23187">MCIFKGLRTVFTTDRNPFFAFYGITSPVTPPLLVSLPVFLSLFSLSSIPKKDAALAASLPHAANARSKGGVRAASTTPPVSPLSPLQDLAERSKGQYLAPIYRSKSHRFFPAILAIRVHRCAEFVRTWCWKKTENLKIVQSAPALLPATILNLVQTAALSNSAVCTPVQKIVSRNFIATPKTCLKKNLPEPYAVSLNWQCAPLSSDHTLEVAA</sequence>
<dbReference type="Proteomes" id="UP000184001">
    <property type="component" value="Unassembled WGS sequence"/>
</dbReference>
<organism evidence="2 3">
    <name type="scientific">Halodesulfovibrio aestuarii</name>
    <dbReference type="NCBI Taxonomy" id="126333"/>
    <lineage>
        <taxon>Bacteria</taxon>
        <taxon>Pseudomonadati</taxon>
        <taxon>Thermodesulfobacteriota</taxon>
        <taxon>Desulfovibrionia</taxon>
        <taxon>Desulfovibrionales</taxon>
        <taxon>Desulfovibrionaceae</taxon>
        <taxon>Halodesulfovibrio</taxon>
    </lineage>
</organism>
<dbReference type="EMBL" id="FQZR01000020">
    <property type="protein sequence ID" value="SHJ77815.1"/>
    <property type="molecule type" value="Genomic_DNA"/>
</dbReference>
<reference evidence="2 3" key="1">
    <citation type="submission" date="2016-11" db="EMBL/GenBank/DDBJ databases">
        <authorList>
            <person name="Varghese N."/>
            <person name="Submissions S."/>
        </authorList>
    </citation>
    <scope>NUCLEOTIDE SEQUENCE [LARGE SCALE GENOMIC DNA]</scope>
    <source>
        <strain evidence="2 3">DSM 17919</strain>
    </source>
</reference>
<gene>
    <name evidence="2" type="ORF">SAMN05660830_03198</name>
</gene>
<protein>
    <recommendedName>
        <fullName evidence="4">Transmembrane protein</fullName>
    </recommendedName>
</protein>
<keyword evidence="1" id="KW-0812">Transmembrane</keyword>
<name>A0A8G2CCC7_9BACT</name>
<evidence type="ECO:0000313" key="2">
    <source>
        <dbReference type="EMBL" id="SHJ77815.1"/>
    </source>
</evidence>
<dbReference type="AlphaFoldDB" id="A0A8G2CCC7"/>
<evidence type="ECO:0000256" key="1">
    <source>
        <dbReference type="SAM" id="Phobius"/>
    </source>
</evidence>
<evidence type="ECO:0008006" key="4">
    <source>
        <dbReference type="Google" id="ProtNLM"/>
    </source>
</evidence>
<accession>A0A8G2CCC7</accession>
<feature type="transmembrane region" description="Helical" evidence="1">
    <location>
        <begin position="20"/>
        <end position="43"/>
    </location>
</feature>
<keyword evidence="1" id="KW-0472">Membrane</keyword>
<comment type="caution">
    <text evidence="2">The sequence shown here is derived from an EMBL/GenBank/DDBJ whole genome shotgun (WGS) entry which is preliminary data.</text>
</comment>
<evidence type="ECO:0000313" key="3">
    <source>
        <dbReference type="Proteomes" id="UP000184001"/>
    </source>
</evidence>
<keyword evidence="1" id="KW-1133">Transmembrane helix</keyword>
<proteinExistence type="predicted"/>